<reference evidence="2" key="2">
    <citation type="submission" date="2012-01" db="EMBL/GenBank/DDBJ databases">
        <title>Complete sequence of chromosome of Marinitoga piezophila KA3.</title>
        <authorList>
            <person name="Lucas S."/>
            <person name="Han J."/>
            <person name="Lapidus A."/>
            <person name="Cheng J.-F."/>
            <person name="Goodwin L."/>
            <person name="Pitluck S."/>
            <person name="Peters L."/>
            <person name="Mikhailova N."/>
            <person name="Teshima H."/>
            <person name="Detter J.C."/>
            <person name="Han C."/>
            <person name="Tapia R."/>
            <person name="Land M."/>
            <person name="Hauser L."/>
            <person name="Kyrpides N."/>
            <person name="Ivanova N."/>
            <person name="Pagani I."/>
            <person name="Jebbar M."/>
            <person name="Vannier P."/>
            <person name="Oger P."/>
            <person name="Cario A."/>
            <person name="Bartlett D."/>
            <person name="Noll K.M."/>
            <person name="Woyke T."/>
        </authorList>
    </citation>
    <scope>NUCLEOTIDE SEQUENCE [LARGE SCALE GENOMIC DNA]</scope>
    <source>
        <strain evidence="2">DSM 14283 / JCM 11233 / KA3</strain>
    </source>
</reference>
<protein>
    <recommendedName>
        <fullName evidence="3">Outer membrane protein beta-barrel domain-containing protein</fullName>
    </recommendedName>
</protein>
<organism evidence="1 2">
    <name type="scientific">Marinitoga piezophila (strain DSM 14283 / JCM 11233 / KA3)</name>
    <dbReference type="NCBI Taxonomy" id="443254"/>
    <lineage>
        <taxon>Bacteria</taxon>
        <taxon>Thermotogati</taxon>
        <taxon>Thermotogota</taxon>
        <taxon>Thermotogae</taxon>
        <taxon>Petrotogales</taxon>
        <taxon>Petrotogaceae</taxon>
        <taxon>Marinitoga</taxon>
    </lineage>
</organism>
<dbReference type="Proteomes" id="UP000007161">
    <property type="component" value="Chromosome"/>
</dbReference>
<dbReference type="EMBL" id="CP003257">
    <property type="protein sequence ID" value="AEX85526.1"/>
    <property type="molecule type" value="Genomic_DNA"/>
</dbReference>
<dbReference type="RefSeq" id="WP_014296598.1">
    <property type="nucleotide sequence ID" value="NC_016751.1"/>
</dbReference>
<dbReference type="OrthoDB" id="46469at2"/>
<dbReference type="STRING" id="443254.Marpi_1114"/>
<accession>H2J835</accession>
<evidence type="ECO:0000313" key="2">
    <source>
        <dbReference type="Proteomes" id="UP000007161"/>
    </source>
</evidence>
<dbReference type="AlphaFoldDB" id="H2J835"/>
<sequence length="158" mass="17647">MKRMLLITFLVFNLVIFAGSFSYSLGIELSGAILPFVGVSYNNESYNVGATLGFIFGPDEKNPEQLDYIFAPTIEAGYSLPYNFTIEANLKALVVVPYHFEQLYLMGGGIKYKIPINNQSFNLGVYGEFILPLSAGKRAWEKGMGIIPVPFIKSEYEF</sequence>
<name>H2J835_MARPK</name>
<gene>
    <name evidence="1" type="ordered locus">Marpi_1114</name>
</gene>
<reference evidence="1 2" key="1">
    <citation type="journal article" date="2012" name="J. Bacteriol.">
        <title>Complete Genome Sequence of the Thermophilic, Piezophilic, Heterotrophic Bacterium Marinitoga piezophila KA3.</title>
        <authorList>
            <person name="Lucas S."/>
            <person name="Han J."/>
            <person name="Lapidus A."/>
            <person name="Cheng J.F."/>
            <person name="Goodwin L.A."/>
            <person name="Pitluck S."/>
            <person name="Peters L."/>
            <person name="Mikhailova N."/>
            <person name="Teshima H."/>
            <person name="Detter J.C."/>
            <person name="Han C."/>
            <person name="Tapia R."/>
            <person name="Land M."/>
            <person name="Hauser L."/>
            <person name="Kyrpides N.C."/>
            <person name="Ivanova N."/>
            <person name="Pagani I."/>
            <person name="Vannier P."/>
            <person name="Oger P."/>
            <person name="Bartlett D.H."/>
            <person name="Noll K.M."/>
            <person name="Woyke T."/>
            <person name="Jebbar M."/>
        </authorList>
    </citation>
    <scope>NUCLEOTIDE SEQUENCE [LARGE SCALE GENOMIC DNA]</scope>
    <source>
        <strain evidence="2">DSM 14283 / JCM 11233 / KA3</strain>
    </source>
</reference>
<dbReference type="HOGENOM" id="CLU_1667291_0_0_0"/>
<evidence type="ECO:0008006" key="3">
    <source>
        <dbReference type="Google" id="ProtNLM"/>
    </source>
</evidence>
<keyword evidence="2" id="KW-1185">Reference proteome</keyword>
<dbReference type="KEGG" id="mpz:Marpi_1114"/>
<proteinExistence type="predicted"/>
<evidence type="ECO:0000313" key="1">
    <source>
        <dbReference type="EMBL" id="AEX85526.1"/>
    </source>
</evidence>